<gene>
    <name evidence="6" type="ORF">CGL56_12840</name>
</gene>
<evidence type="ECO:0000313" key="6">
    <source>
        <dbReference type="EMBL" id="PHK98071.1"/>
    </source>
</evidence>
<dbReference type="InterPro" id="IPR013785">
    <property type="entry name" value="Aldolase_TIM"/>
</dbReference>
<evidence type="ECO:0000256" key="2">
    <source>
        <dbReference type="ARBA" id="ARBA00006906"/>
    </source>
</evidence>
<comment type="caution">
    <text evidence="6">The sequence shown here is derived from an EMBL/GenBank/DDBJ whole genome shotgun (WGS) entry which is preliminary data.</text>
</comment>
<comment type="similarity">
    <text evidence="2">Belongs to the KHG/KDPG aldolase family.</text>
</comment>
<evidence type="ECO:0000313" key="7">
    <source>
        <dbReference type="Proteomes" id="UP000226437"/>
    </source>
</evidence>
<keyword evidence="7" id="KW-1185">Reference proteome</keyword>
<reference evidence="6 7" key="1">
    <citation type="submission" date="2017-10" db="EMBL/GenBank/DDBJ databases">
        <title>The draft genome sequence of Lewinella marina KCTC 32374.</title>
        <authorList>
            <person name="Wang K."/>
        </authorList>
    </citation>
    <scope>NUCLEOTIDE SEQUENCE [LARGE SCALE GENOMIC DNA]</scope>
    <source>
        <strain evidence="6 7">MKG-38</strain>
    </source>
</reference>
<sequence length="216" mass="22376">MSTDNTIFWKRFHAAPVVGIARGYATDTVLRIGEAYAAAGLTTLEITINSPDPTASIARLREQQPTLNVGAGTVCTEADLDRALDAGAMFIVTPVLAEAVISRCVAAGVPVFPGAYTPTEIYRAWTLGAPAVKVFPAGQLGVQYLKDVLGPLNEVKLLPTGGVDLGNIQSFLAAGAVGVGMGSSLLDKALIAAGDFRGLEAHFSSVRAKSAYTLVG</sequence>
<evidence type="ECO:0000256" key="3">
    <source>
        <dbReference type="ARBA" id="ARBA00011233"/>
    </source>
</evidence>
<dbReference type="Gene3D" id="3.20.20.70">
    <property type="entry name" value="Aldolase class I"/>
    <property type="match status" value="1"/>
</dbReference>
<name>A0A2G0CDL0_9BACT</name>
<dbReference type="InterPro" id="IPR000887">
    <property type="entry name" value="Aldlse_KDPG_KHG"/>
</dbReference>
<dbReference type="SUPFAM" id="SSF51569">
    <property type="entry name" value="Aldolase"/>
    <property type="match status" value="1"/>
</dbReference>
<protein>
    <submittedName>
        <fullName evidence="6">2-dehydro-3-deoxyphosphogluconate aldolase</fullName>
    </submittedName>
</protein>
<evidence type="ECO:0000256" key="4">
    <source>
        <dbReference type="ARBA" id="ARBA00023239"/>
    </source>
</evidence>
<dbReference type="Proteomes" id="UP000226437">
    <property type="component" value="Unassembled WGS sequence"/>
</dbReference>
<dbReference type="GO" id="GO:0016829">
    <property type="term" value="F:lyase activity"/>
    <property type="evidence" value="ECO:0007669"/>
    <property type="project" value="UniProtKB-KW"/>
</dbReference>
<keyword evidence="5" id="KW-0119">Carbohydrate metabolism</keyword>
<keyword evidence="4" id="KW-0456">Lyase</keyword>
<dbReference type="NCBIfam" id="TIGR01182">
    <property type="entry name" value="eda"/>
    <property type="match status" value="1"/>
</dbReference>
<organism evidence="6 7">
    <name type="scientific">Neolewinella marina</name>
    <dbReference type="NCBI Taxonomy" id="438751"/>
    <lineage>
        <taxon>Bacteria</taxon>
        <taxon>Pseudomonadati</taxon>
        <taxon>Bacteroidota</taxon>
        <taxon>Saprospiria</taxon>
        <taxon>Saprospirales</taxon>
        <taxon>Lewinellaceae</taxon>
        <taxon>Neolewinella</taxon>
    </lineage>
</organism>
<evidence type="ECO:0000256" key="5">
    <source>
        <dbReference type="ARBA" id="ARBA00023277"/>
    </source>
</evidence>
<accession>A0A2G0CDL0</accession>
<dbReference type="RefSeq" id="WP_099106969.1">
    <property type="nucleotide sequence ID" value="NZ_JAATJF010000002.1"/>
</dbReference>
<dbReference type="EMBL" id="PDLO01000005">
    <property type="protein sequence ID" value="PHK98071.1"/>
    <property type="molecule type" value="Genomic_DNA"/>
</dbReference>
<dbReference type="Pfam" id="PF01081">
    <property type="entry name" value="Aldolase"/>
    <property type="match status" value="1"/>
</dbReference>
<dbReference type="AlphaFoldDB" id="A0A2G0CDL0"/>
<dbReference type="OrthoDB" id="9802667at2"/>
<dbReference type="PANTHER" id="PTHR30246:SF1">
    <property type="entry name" value="2-DEHYDRO-3-DEOXY-6-PHOSPHOGALACTONATE ALDOLASE-RELATED"/>
    <property type="match status" value="1"/>
</dbReference>
<dbReference type="PANTHER" id="PTHR30246">
    <property type="entry name" value="2-KETO-3-DEOXY-6-PHOSPHOGLUCONATE ALDOLASE"/>
    <property type="match status" value="1"/>
</dbReference>
<evidence type="ECO:0000256" key="1">
    <source>
        <dbReference type="ARBA" id="ARBA00004761"/>
    </source>
</evidence>
<comment type="pathway">
    <text evidence="1">Carbohydrate acid metabolism.</text>
</comment>
<comment type="subunit">
    <text evidence="3">Homotrimer.</text>
</comment>
<dbReference type="CDD" id="cd00452">
    <property type="entry name" value="KDPG_aldolase"/>
    <property type="match status" value="1"/>
</dbReference>
<proteinExistence type="inferred from homology"/>